<gene>
    <name evidence="1" type="ORF">CGZ54_32910</name>
</gene>
<comment type="caution">
    <text evidence="1">The sequence shown here is derived from an EMBL/GenBank/DDBJ whole genome shotgun (WGS) entry which is preliminary data.</text>
</comment>
<name>A0AAP8KKI8_9ENTR</name>
<accession>A0AAP8KKI8</accession>
<organism evidence="1 2">
    <name type="scientific">Enterobacter hormaechei</name>
    <dbReference type="NCBI Taxonomy" id="158836"/>
    <lineage>
        <taxon>Bacteria</taxon>
        <taxon>Pseudomonadati</taxon>
        <taxon>Pseudomonadota</taxon>
        <taxon>Gammaproteobacteria</taxon>
        <taxon>Enterobacterales</taxon>
        <taxon>Enterobacteriaceae</taxon>
        <taxon>Enterobacter</taxon>
        <taxon>Enterobacter cloacae complex</taxon>
    </lineage>
</organism>
<evidence type="ECO:0000313" key="2">
    <source>
        <dbReference type="Proteomes" id="UP000231328"/>
    </source>
</evidence>
<protein>
    <submittedName>
        <fullName evidence="1">Alkylhydroperoxidase</fullName>
    </submittedName>
</protein>
<dbReference type="InterPro" id="IPR029032">
    <property type="entry name" value="AhpD-like"/>
</dbReference>
<sequence length="71" mass="8565">VLSFRHLDLFTDQEKVTLEFAEMLNSIKDFKKFEIIDRLKSFYDEEQIIDLVFVVNQINGWNRLNIISDRL</sequence>
<evidence type="ECO:0000313" key="1">
    <source>
        <dbReference type="EMBL" id="PJG35668.1"/>
    </source>
</evidence>
<reference evidence="1 2" key="1">
    <citation type="submission" date="2017-07" db="EMBL/GenBank/DDBJ databases">
        <title>Draft genome sequence of Enterobacter cloacae ST128, a clinical strain coproducing KPC-2 and NDM-1 carbapenemases.</title>
        <authorList>
            <person name="Li X."/>
        </authorList>
    </citation>
    <scope>NUCLEOTIDE SEQUENCE [LARGE SCALE GENOMIC DNA]</scope>
    <source>
        <strain evidence="1 2">HBY</strain>
    </source>
</reference>
<dbReference type="Gene3D" id="1.20.1290.10">
    <property type="entry name" value="AhpD-like"/>
    <property type="match status" value="1"/>
</dbReference>
<dbReference type="EMBL" id="NMVR01001103">
    <property type="protein sequence ID" value="PJG35668.1"/>
    <property type="molecule type" value="Genomic_DNA"/>
</dbReference>
<dbReference type="PANTHER" id="PTHR35446">
    <property type="entry name" value="SI:CH211-175M2.5"/>
    <property type="match status" value="1"/>
</dbReference>
<dbReference type="AlphaFoldDB" id="A0AAP8KKI8"/>
<feature type="non-terminal residue" evidence="1">
    <location>
        <position position="1"/>
    </location>
</feature>
<dbReference type="RefSeq" id="WP_133122755.1">
    <property type="nucleotide sequence ID" value="NZ_NMVR01001103.1"/>
</dbReference>
<dbReference type="PANTHER" id="PTHR35446:SF2">
    <property type="entry name" value="CARBOXYMUCONOLACTONE DECARBOXYLASE-LIKE DOMAIN-CONTAINING PROTEIN"/>
    <property type="match status" value="1"/>
</dbReference>
<proteinExistence type="predicted"/>
<dbReference type="SUPFAM" id="SSF69118">
    <property type="entry name" value="AhpD-like"/>
    <property type="match status" value="1"/>
</dbReference>
<dbReference type="Proteomes" id="UP000231328">
    <property type="component" value="Unassembled WGS sequence"/>
</dbReference>